<evidence type="ECO:0000256" key="1">
    <source>
        <dbReference type="SAM" id="MobiDB-lite"/>
    </source>
</evidence>
<dbReference type="EMBL" id="PVLQ01000020">
    <property type="protein sequence ID" value="PRD66050.1"/>
    <property type="molecule type" value="Genomic_DNA"/>
</dbReference>
<proteinExistence type="predicted"/>
<gene>
    <name evidence="2" type="ORF">C6P64_06175</name>
</gene>
<keyword evidence="3" id="KW-1185">Reference proteome</keyword>
<evidence type="ECO:0000313" key="3">
    <source>
        <dbReference type="Proteomes" id="UP000238589"/>
    </source>
</evidence>
<feature type="compositionally biased region" description="Acidic residues" evidence="1">
    <location>
        <begin position="1"/>
        <end position="17"/>
    </location>
</feature>
<dbReference type="Proteomes" id="UP000238589">
    <property type="component" value="Unassembled WGS sequence"/>
</dbReference>
<sequence>MQDWSDDIDDVSDENPENYDLRGRFKPHQRAQIEHSQIAHEKFDDELRPRHGWSPPAGPKIQR</sequence>
<organism evidence="2 3">
    <name type="scientific">Malikia granosa</name>
    <dbReference type="NCBI Taxonomy" id="263067"/>
    <lineage>
        <taxon>Bacteria</taxon>
        <taxon>Pseudomonadati</taxon>
        <taxon>Pseudomonadota</taxon>
        <taxon>Betaproteobacteria</taxon>
        <taxon>Burkholderiales</taxon>
        <taxon>Comamonadaceae</taxon>
        <taxon>Malikia</taxon>
    </lineage>
</organism>
<dbReference type="RefSeq" id="WP_105747721.1">
    <property type="nucleotide sequence ID" value="NZ_PVLQ01000020.1"/>
</dbReference>
<accession>A0A2S9K6G2</accession>
<comment type="caution">
    <text evidence="2">The sequence shown here is derived from an EMBL/GenBank/DDBJ whole genome shotgun (WGS) entry which is preliminary data.</text>
</comment>
<feature type="compositionally biased region" description="Basic and acidic residues" evidence="1">
    <location>
        <begin position="31"/>
        <end position="49"/>
    </location>
</feature>
<evidence type="ECO:0000313" key="2">
    <source>
        <dbReference type="EMBL" id="PRD66050.1"/>
    </source>
</evidence>
<name>A0A2S9K6G2_9BURK</name>
<feature type="region of interest" description="Disordered" evidence="1">
    <location>
        <begin position="1"/>
        <end position="63"/>
    </location>
</feature>
<protein>
    <submittedName>
        <fullName evidence="2">Uncharacterized protein</fullName>
    </submittedName>
</protein>
<dbReference type="AlphaFoldDB" id="A0A2S9K6G2"/>
<reference evidence="2 3" key="1">
    <citation type="submission" date="2018-03" db="EMBL/GenBank/DDBJ databases">
        <title>Comparative genomics illustrates the genes involved in a hyperalkaliphilic mechanisms of Serpentinomonas isolated from highly-alkaline calcium-rich serpentinized springs.</title>
        <authorList>
            <person name="Suzuki S."/>
            <person name="Ishii S."/>
            <person name="Walworth N."/>
            <person name="Bird L."/>
            <person name="Kuenen J.G."/>
            <person name="Nealson K.H."/>
        </authorList>
    </citation>
    <scope>NUCLEOTIDE SEQUENCE [LARGE SCALE GENOMIC DNA]</scope>
    <source>
        <strain evidence="2 3">P1</strain>
    </source>
</reference>